<evidence type="ECO:0000256" key="2">
    <source>
        <dbReference type="ARBA" id="ARBA00009347"/>
    </source>
</evidence>
<proteinExistence type="inferred from homology"/>
<comment type="similarity">
    <text evidence="2 5">Belongs to the acyl-CoA dehydrogenase family.</text>
</comment>
<dbReference type="PIRSF" id="PIRSF016578">
    <property type="entry name" value="HsaA"/>
    <property type="match status" value="1"/>
</dbReference>
<dbReference type="InterPro" id="IPR009100">
    <property type="entry name" value="AcylCoA_DH/oxidase_NM_dom_sf"/>
</dbReference>
<dbReference type="InterPro" id="IPR037069">
    <property type="entry name" value="AcylCoA_DH/ox_N_sf"/>
</dbReference>
<comment type="cofactor">
    <cofactor evidence="1 5">
        <name>FAD</name>
        <dbReference type="ChEBI" id="CHEBI:57692"/>
    </cofactor>
</comment>
<dbReference type="SUPFAM" id="SSF56645">
    <property type="entry name" value="Acyl-CoA dehydrogenase NM domain-like"/>
    <property type="match status" value="1"/>
</dbReference>
<evidence type="ECO:0000259" key="7">
    <source>
        <dbReference type="Pfam" id="PF02770"/>
    </source>
</evidence>
<name>A0ABY5Z1J3_9ACTN</name>
<dbReference type="PANTHER" id="PTHR43884:SF12">
    <property type="entry name" value="ISOVALERYL-COA DEHYDROGENASE, MITOCHONDRIAL-RELATED"/>
    <property type="match status" value="1"/>
</dbReference>
<evidence type="ECO:0000259" key="8">
    <source>
        <dbReference type="Pfam" id="PF02771"/>
    </source>
</evidence>
<evidence type="ECO:0000256" key="3">
    <source>
        <dbReference type="ARBA" id="ARBA00022630"/>
    </source>
</evidence>
<dbReference type="Pfam" id="PF02770">
    <property type="entry name" value="Acyl-CoA_dh_M"/>
    <property type="match status" value="1"/>
</dbReference>
<dbReference type="InterPro" id="IPR009075">
    <property type="entry name" value="AcylCo_DH/oxidase_C"/>
</dbReference>
<dbReference type="InterPro" id="IPR013786">
    <property type="entry name" value="AcylCoA_DH/ox_N"/>
</dbReference>
<dbReference type="Pfam" id="PF00441">
    <property type="entry name" value="Acyl-CoA_dh_1"/>
    <property type="match status" value="1"/>
</dbReference>
<feature type="domain" description="Acyl-CoA dehydrogenase/oxidase N-terminal" evidence="8">
    <location>
        <begin position="9"/>
        <end position="119"/>
    </location>
</feature>
<accession>A0ABY5Z1J3</accession>
<dbReference type="Proteomes" id="UP001058271">
    <property type="component" value="Chromosome"/>
</dbReference>
<gene>
    <name evidence="9" type="ORF">Drose_33255</name>
</gene>
<keyword evidence="5" id="KW-0560">Oxidoreductase</keyword>
<dbReference type="PANTHER" id="PTHR43884">
    <property type="entry name" value="ACYL-COA DEHYDROGENASE"/>
    <property type="match status" value="1"/>
</dbReference>
<dbReference type="EMBL" id="CP073721">
    <property type="protein sequence ID" value="UWZ35904.1"/>
    <property type="molecule type" value="Genomic_DNA"/>
</dbReference>
<dbReference type="InterPro" id="IPR036250">
    <property type="entry name" value="AcylCo_DH-like_C"/>
</dbReference>
<organism evidence="9 10">
    <name type="scientific">Dactylosporangium roseum</name>
    <dbReference type="NCBI Taxonomy" id="47989"/>
    <lineage>
        <taxon>Bacteria</taxon>
        <taxon>Bacillati</taxon>
        <taxon>Actinomycetota</taxon>
        <taxon>Actinomycetes</taxon>
        <taxon>Micromonosporales</taxon>
        <taxon>Micromonosporaceae</taxon>
        <taxon>Dactylosporangium</taxon>
    </lineage>
</organism>
<evidence type="ECO:0000313" key="10">
    <source>
        <dbReference type="Proteomes" id="UP001058271"/>
    </source>
</evidence>
<evidence type="ECO:0000259" key="6">
    <source>
        <dbReference type="Pfam" id="PF00441"/>
    </source>
</evidence>
<dbReference type="RefSeq" id="WP_260725250.1">
    <property type="nucleotide sequence ID" value="NZ_BAAABS010000051.1"/>
</dbReference>
<dbReference type="Gene3D" id="2.40.110.10">
    <property type="entry name" value="Butyryl-CoA Dehydrogenase, subunit A, domain 2"/>
    <property type="match status" value="1"/>
</dbReference>
<feature type="domain" description="Acyl-CoA dehydrogenase/oxidase C-terminal" evidence="6">
    <location>
        <begin position="230"/>
        <end position="380"/>
    </location>
</feature>
<sequence>MFEAFQLPEEHVAVREAVRAVCDGKVAPNAAAADETGEFPQASYDALRAADFHAPHVPVEYGGAGADALATAIVIEEVARACASSSLIPAVNKLGTMPLLLAASDELKRRYLPPVAKGDAMFSYCLSEPEAGSDAAGMKTRAELDGDTWVLNGVKRWITNAGVSEYYTVFAVTDPAARSRGISAFVVEKSDPGVTFGAPEKKLGIKGSPTREVYFDDVRIPANRIIGEPGTGFGTAMRTLDHTRVTIAAQALGIAQGALDFALGYVQERKQFGKAIADFQGIQFMLADMGMKLEAARQLTYAAAGKSERGEKDLTYFGAAAKCFASDAAMQITTDAVQLLGGYGYTKDFPLERMMRDAKITQIYEGTNQVQRIVMARQLLNG</sequence>
<dbReference type="Pfam" id="PF02771">
    <property type="entry name" value="Acyl-CoA_dh_N"/>
    <property type="match status" value="1"/>
</dbReference>
<dbReference type="InterPro" id="IPR006091">
    <property type="entry name" value="Acyl-CoA_Oxase/DH_mid-dom"/>
</dbReference>
<evidence type="ECO:0000256" key="5">
    <source>
        <dbReference type="RuleBase" id="RU362125"/>
    </source>
</evidence>
<feature type="domain" description="Acyl-CoA oxidase/dehydrogenase middle" evidence="7">
    <location>
        <begin position="124"/>
        <end position="218"/>
    </location>
</feature>
<dbReference type="SUPFAM" id="SSF47203">
    <property type="entry name" value="Acyl-CoA dehydrogenase C-terminal domain-like"/>
    <property type="match status" value="1"/>
</dbReference>
<evidence type="ECO:0000256" key="1">
    <source>
        <dbReference type="ARBA" id="ARBA00001974"/>
    </source>
</evidence>
<keyword evidence="4 5" id="KW-0274">FAD</keyword>
<reference evidence="9" key="1">
    <citation type="submission" date="2021-04" db="EMBL/GenBank/DDBJ databases">
        <title>Biosynthetic gene clusters of Dactylosporangioum roseum.</title>
        <authorList>
            <person name="Hartkoorn R.C."/>
            <person name="Beaudoing E."/>
            <person name="Hot D."/>
            <person name="Moureu S."/>
        </authorList>
    </citation>
    <scope>NUCLEOTIDE SEQUENCE</scope>
    <source>
        <strain evidence="9">NRRL B-16295</strain>
    </source>
</reference>
<keyword evidence="3 5" id="KW-0285">Flavoprotein</keyword>
<evidence type="ECO:0000256" key="4">
    <source>
        <dbReference type="ARBA" id="ARBA00022827"/>
    </source>
</evidence>
<protein>
    <submittedName>
        <fullName evidence="9">Acyl-CoA dehydrogenase family protein</fullName>
    </submittedName>
</protein>
<dbReference type="Gene3D" id="1.10.540.10">
    <property type="entry name" value="Acyl-CoA dehydrogenase/oxidase, N-terminal domain"/>
    <property type="match status" value="1"/>
</dbReference>
<dbReference type="PROSITE" id="PS00072">
    <property type="entry name" value="ACYL_COA_DH_1"/>
    <property type="match status" value="1"/>
</dbReference>
<evidence type="ECO:0000313" key="9">
    <source>
        <dbReference type="EMBL" id="UWZ35904.1"/>
    </source>
</evidence>
<dbReference type="Gene3D" id="1.20.140.10">
    <property type="entry name" value="Butyryl-CoA Dehydrogenase, subunit A, domain 3"/>
    <property type="match status" value="1"/>
</dbReference>
<dbReference type="InterPro" id="IPR006089">
    <property type="entry name" value="Acyl-CoA_DH_CS"/>
</dbReference>
<dbReference type="PROSITE" id="PS00073">
    <property type="entry name" value="ACYL_COA_DH_2"/>
    <property type="match status" value="1"/>
</dbReference>
<keyword evidence="10" id="KW-1185">Reference proteome</keyword>
<dbReference type="InterPro" id="IPR046373">
    <property type="entry name" value="Acyl-CoA_Oxase/DH_mid-dom_sf"/>
</dbReference>